<dbReference type="Proteomes" id="UP000198323">
    <property type="component" value="Unassembled WGS sequence"/>
</dbReference>
<dbReference type="EMBL" id="MCFN01000321">
    <property type="protein sequence ID" value="OXB60552.1"/>
    <property type="molecule type" value="Genomic_DNA"/>
</dbReference>
<reference evidence="2 3" key="1">
    <citation type="submission" date="2016-07" db="EMBL/GenBank/DDBJ databases">
        <title>Disparate Historic Effective Population Sizes Predicted by Modern Levels of Genome Diversity for the Scaled Quail (Callipepla squamata) and the Northern Bobwhite (Colinus virginianus): Inferences from First and Second Generation Draft Genome Assemblies for Sympatric New World Quail.</title>
        <authorList>
            <person name="Oldeschulte D.L."/>
            <person name="Halley Y.A."/>
            <person name="Bhattarai E.K."/>
            <person name="Brashear W.A."/>
            <person name="Hill J."/>
            <person name="Metz R.P."/>
            <person name="Johnson C.D."/>
            <person name="Rollins D."/>
            <person name="Peterson M.J."/>
            <person name="Bickhart D.M."/>
            <person name="Decker J.E."/>
            <person name="Seabury C.M."/>
        </authorList>
    </citation>
    <scope>NUCLEOTIDE SEQUENCE [LARGE SCALE GENOMIC DNA]</scope>
    <source>
        <strain evidence="2 3">Texas</strain>
        <tissue evidence="2">Leg muscle</tissue>
    </source>
</reference>
<feature type="compositionally biased region" description="Low complexity" evidence="1">
    <location>
        <begin position="9"/>
        <end position="25"/>
    </location>
</feature>
<feature type="region of interest" description="Disordered" evidence="1">
    <location>
        <begin position="1"/>
        <end position="27"/>
    </location>
</feature>
<gene>
    <name evidence="2" type="ORF">ASZ78_006136</name>
</gene>
<name>A0A226MZ78_CALSU</name>
<dbReference type="OrthoDB" id="26889at2759"/>
<proteinExistence type="predicted"/>
<evidence type="ECO:0000313" key="2">
    <source>
        <dbReference type="EMBL" id="OXB60552.1"/>
    </source>
</evidence>
<protein>
    <submittedName>
        <fullName evidence="2">Uncharacterized protein</fullName>
    </submittedName>
</protein>
<evidence type="ECO:0000313" key="3">
    <source>
        <dbReference type="Proteomes" id="UP000198323"/>
    </source>
</evidence>
<sequence length="77" mass="8690">MLASLPHLQKSSQQSSKEGEQQVTLTDDDDTIKTLVKKVDVQNKLAMFSLPPVVKEEMYTKVSISGDIHYLLWPMQA</sequence>
<organism evidence="2 3">
    <name type="scientific">Callipepla squamata</name>
    <name type="common">Scaled quail</name>
    <dbReference type="NCBI Taxonomy" id="9009"/>
    <lineage>
        <taxon>Eukaryota</taxon>
        <taxon>Metazoa</taxon>
        <taxon>Chordata</taxon>
        <taxon>Craniata</taxon>
        <taxon>Vertebrata</taxon>
        <taxon>Euteleostomi</taxon>
        <taxon>Archelosauria</taxon>
        <taxon>Archosauria</taxon>
        <taxon>Dinosauria</taxon>
        <taxon>Saurischia</taxon>
        <taxon>Theropoda</taxon>
        <taxon>Coelurosauria</taxon>
        <taxon>Aves</taxon>
        <taxon>Neognathae</taxon>
        <taxon>Galloanserae</taxon>
        <taxon>Galliformes</taxon>
        <taxon>Odontophoridae</taxon>
        <taxon>Callipepla</taxon>
    </lineage>
</organism>
<keyword evidence="3" id="KW-1185">Reference proteome</keyword>
<comment type="caution">
    <text evidence="2">The sequence shown here is derived from an EMBL/GenBank/DDBJ whole genome shotgun (WGS) entry which is preliminary data.</text>
</comment>
<dbReference type="AlphaFoldDB" id="A0A226MZ78"/>
<evidence type="ECO:0000256" key="1">
    <source>
        <dbReference type="SAM" id="MobiDB-lite"/>
    </source>
</evidence>
<accession>A0A226MZ78</accession>